<keyword evidence="3" id="KW-1185">Reference proteome</keyword>
<evidence type="ECO:0000313" key="3">
    <source>
        <dbReference type="Proteomes" id="UP000765509"/>
    </source>
</evidence>
<reference evidence="2" key="1">
    <citation type="submission" date="2021-03" db="EMBL/GenBank/DDBJ databases">
        <title>Draft genome sequence of rust myrtle Austropuccinia psidii MF-1, a brazilian biotype.</title>
        <authorList>
            <person name="Quecine M.C."/>
            <person name="Pachon D.M.R."/>
            <person name="Bonatelli M.L."/>
            <person name="Correr F.H."/>
            <person name="Franceschini L.M."/>
            <person name="Leite T.F."/>
            <person name="Margarido G.R.A."/>
            <person name="Almeida C.A."/>
            <person name="Ferrarezi J.A."/>
            <person name="Labate C.A."/>
        </authorList>
    </citation>
    <scope>NUCLEOTIDE SEQUENCE</scope>
    <source>
        <strain evidence="2">MF-1</strain>
    </source>
</reference>
<evidence type="ECO:0000313" key="2">
    <source>
        <dbReference type="EMBL" id="MBW0506593.1"/>
    </source>
</evidence>
<evidence type="ECO:0000259" key="1">
    <source>
        <dbReference type="Pfam" id="PF07727"/>
    </source>
</evidence>
<accession>A0A9Q3DTT0</accession>
<feature type="domain" description="Reverse transcriptase Ty1/copia-type" evidence="1">
    <location>
        <begin position="75"/>
        <end position="205"/>
    </location>
</feature>
<name>A0A9Q3DTT0_9BASI</name>
<dbReference type="OrthoDB" id="7473114at2759"/>
<comment type="caution">
    <text evidence="2">The sequence shown here is derived from an EMBL/GenBank/DDBJ whole genome shotgun (WGS) entry which is preliminary data.</text>
</comment>
<sequence length="205" mass="23439">MEPPTKKSIKVIGPRHPTLINSKIYTENIPPYSRRRAGHLNHSDPNTYKEAFNYVDLDSLVRAISKELNNMITLKVWEETPIEKGYKLVGTTRVFKTKKNKNHEILEYKARLCAQGFSQTHGVDFSKTFAPTGRLSSLHTLISHSASEGLKFEQLDIKSAFLNAPLKEGVYLSIPKGLDQDKRIVCLKLRKVIYGLRQEPLAWYQ</sequence>
<organism evidence="2 3">
    <name type="scientific">Austropuccinia psidii MF-1</name>
    <dbReference type="NCBI Taxonomy" id="1389203"/>
    <lineage>
        <taxon>Eukaryota</taxon>
        <taxon>Fungi</taxon>
        <taxon>Dikarya</taxon>
        <taxon>Basidiomycota</taxon>
        <taxon>Pucciniomycotina</taxon>
        <taxon>Pucciniomycetes</taxon>
        <taxon>Pucciniales</taxon>
        <taxon>Sphaerophragmiaceae</taxon>
        <taxon>Austropuccinia</taxon>
    </lineage>
</organism>
<dbReference type="AlphaFoldDB" id="A0A9Q3DTT0"/>
<protein>
    <recommendedName>
        <fullName evidence="1">Reverse transcriptase Ty1/copia-type domain-containing protein</fullName>
    </recommendedName>
</protein>
<proteinExistence type="predicted"/>
<dbReference type="EMBL" id="AVOT02019184">
    <property type="protein sequence ID" value="MBW0506593.1"/>
    <property type="molecule type" value="Genomic_DNA"/>
</dbReference>
<dbReference type="Pfam" id="PF07727">
    <property type="entry name" value="RVT_2"/>
    <property type="match status" value="1"/>
</dbReference>
<dbReference type="Proteomes" id="UP000765509">
    <property type="component" value="Unassembled WGS sequence"/>
</dbReference>
<dbReference type="InterPro" id="IPR013103">
    <property type="entry name" value="RVT_2"/>
</dbReference>
<gene>
    <name evidence="2" type="ORF">O181_046308</name>
</gene>